<accession>A0A2R6AFR8</accession>
<reference evidence="2 3" key="1">
    <citation type="submission" date="2017-04" db="EMBL/GenBank/DDBJ databases">
        <title>Novel microbial lineages endemic to geothermal iron-oxide mats fill important gaps in the evolutionary history of Archaea.</title>
        <authorList>
            <person name="Jay Z.J."/>
            <person name="Beam J.P."/>
            <person name="Dlakic M."/>
            <person name="Rusch D.B."/>
            <person name="Kozubal M.A."/>
            <person name="Inskeep W.P."/>
        </authorList>
    </citation>
    <scope>NUCLEOTIDE SEQUENCE [LARGE SCALE GENOMIC DNA]</scope>
    <source>
        <strain evidence="2">BE_D</strain>
    </source>
</reference>
<dbReference type="AlphaFoldDB" id="A0A2R6AFR8"/>
<dbReference type="Proteomes" id="UP000240569">
    <property type="component" value="Unassembled WGS sequence"/>
</dbReference>
<protein>
    <recommendedName>
        <fullName evidence="1">Carbohydrate kinase PfkB domain-containing protein</fullName>
    </recommendedName>
</protein>
<dbReference type="Pfam" id="PF00294">
    <property type="entry name" value="PfkB"/>
    <property type="match status" value="1"/>
</dbReference>
<proteinExistence type="predicted"/>
<dbReference type="InterPro" id="IPR029056">
    <property type="entry name" value="Ribokinase-like"/>
</dbReference>
<dbReference type="Gene3D" id="3.40.1190.20">
    <property type="match status" value="1"/>
</dbReference>
<name>A0A2R6AFR8_9ARCH</name>
<dbReference type="InterPro" id="IPR011611">
    <property type="entry name" value="PfkB_dom"/>
</dbReference>
<organism evidence="2 3">
    <name type="scientific">Candidatus Marsarchaeota G1 archaeon BE_D</name>
    <dbReference type="NCBI Taxonomy" id="1978156"/>
    <lineage>
        <taxon>Archaea</taxon>
        <taxon>Candidatus Marsarchaeota</taxon>
        <taxon>Candidatus Marsarchaeota group 1</taxon>
    </lineage>
</organism>
<dbReference type="SUPFAM" id="SSF53613">
    <property type="entry name" value="Ribokinase-like"/>
    <property type="match status" value="1"/>
</dbReference>
<gene>
    <name evidence="2" type="ORF">B9Q02_07205</name>
</gene>
<evidence type="ECO:0000259" key="1">
    <source>
        <dbReference type="Pfam" id="PF00294"/>
    </source>
</evidence>
<dbReference type="EMBL" id="NEXD01000040">
    <property type="protein sequence ID" value="PSN85221.1"/>
    <property type="molecule type" value="Genomic_DNA"/>
</dbReference>
<feature type="domain" description="Carbohydrate kinase PfkB" evidence="1">
    <location>
        <begin position="65"/>
        <end position="317"/>
    </location>
</feature>
<sequence>MHNFLNYISVFLSDLLNFKRVCALTRVMGKPKCLVLPDVFLDHFVYIDDFERFFKELSGRVRVAQELRLGGNAFNFGYHMAKLGGSVTFVTKTSRFLCELVRESVKGLEFDTNFVATNGEASLTIAIETRVNGKHTNFNLNHLGSLERFGPLDFPKSLLNEKFDLVGVFNWTSNELGTELASFVYQSYDAKKILDLVDPQIKKQKVGELLKVAQLVDVVCGNENEVCFVSSACGWSGQGDALDAAMYLARQGFTVALHTHEYSAEVKSSGVTKVDVQKVTPKRLTGAGDAWCAAYSYSLFQEMSAQERLSFANDYAKRYVLSQI</sequence>
<comment type="caution">
    <text evidence="2">The sequence shown here is derived from an EMBL/GenBank/DDBJ whole genome shotgun (WGS) entry which is preliminary data.</text>
</comment>
<evidence type="ECO:0000313" key="3">
    <source>
        <dbReference type="Proteomes" id="UP000240569"/>
    </source>
</evidence>
<evidence type="ECO:0000313" key="2">
    <source>
        <dbReference type="EMBL" id="PSN85221.1"/>
    </source>
</evidence>